<protein>
    <submittedName>
        <fullName evidence="1">Uncharacterized protein</fullName>
    </submittedName>
</protein>
<evidence type="ECO:0000313" key="2">
    <source>
        <dbReference type="Proteomes" id="UP001519460"/>
    </source>
</evidence>
<evidence type="ECO:0000313" key="1">
    <source>
        <dbReference type="EMBL" id="KAK7494168.1"/>
    </source>
</evidence>
<gene>
    <name evidence="1" type="ORF">BaRGS_00014641</name>
</gene>
<comment type="caution">
    <text evidence="1">The sequence shown here is derived from an EMBL/GenBank/DDBJ whole genome shotgun (WGS) entry which is preliminary data.</text>
</comment>
<proteinExistence type="predicted"/>
<keyword evidence="2" id="KW-1185">Reference proteome</keyword>
<sequence length="81" mass="9173">MKLSGGRLSLETEREVQIQQQQKTEAWSGSVLLQEPAVVESDTTMVVWQLLGGRQGKDAQPEKVMRGDEAEYHGRFTLRWG</sequence>
<accession>A0ABD0L3R4</accession>
<dbReference type="Proteomes" id="UP001519460">
    <property type="component" value="Unassembled WGS sequence"/>
</dbReference>
<reference evidence="1 2" key="1">
    <citation type="journal article" date="2023" name="Sci. Data">
        <title>Genome assembly of the Korean intertidal mud-creeper Batillaria attramentaria.</title>
        <authorList>
            <person name="Patra A.K."/>
            <person name="Ho P.T."/>
            <person name="Jun S."/>
            <person name="Lee S.J."/>
            <person name="Kim Y."/>
            <person name="Won Y.J."/>
        </authorList>
    </citation>
    <scope>NUCLEOTIDE SEQUENCE [LARGE SCALE GENOMIC DNA]</scope>
    <source>
        <strain evidence="1">Wonlab-2016</strain>
    </source>
</reference>
<dbReference type="AlphaFoldDB" id="A0ABD0L3R4"/>
<name>A0ABD0L3R4_9CAEN</name>
<organism evidence="1 2">
    <name type="scientific">Batillaria attramentaria</name>
    <dbReference type="NCBI Taxonomy" id="370345"/>
    <lineage>
        <taxon>Eukaryota</taxon>
        <taxon>Metazoa</taxon>
        <taxon>Spiralia</taxon>
        <taxon>Lophotrochozoa</taxon>
        <taxon>Mollusca</taxon>
        <taxon>Gastropoda</taxon>
        <taxon>Caenogastropoda</taxon>
        <taxon>Sorbeoconcha</taxon>
        <taxon>Cerithioidea</taxon>
        <taxon>Batillariidae</taxon>
        <taxon>Batillaria</taxon>
    </lineage>
</organism>
<dbReference type="EMBL" id="JACVVK020000086">
    <property type="protein sequence ID" value="KAK7494168.1"/>
    <property type="molecule type" value="Genomic_DNA"/>
</dbReference>